<gene>
    <name evidence="3" type="ORF">CYJ22_05905</name>
</gene>
<evidence type="ECO:0000313" key="4">
    <source>
        <dbReference type="Proteomes" id="UP000234198"/>
    </source>
</evidence>
<name>A0A2I1HZQ8_9ACTO</name>
<keyword evidence="1" id="KW-0238">DNA-binding</keyword>
<dbReference type="Gene3D" id="1.10.1660.10">
    <property type="match status" value="1"/>
</dbReference>
<evidence type="ECO:0000256" key="1">
    <source>
        <dbReference type="ARBA" id="ARBA00023125"/>
    </source>
</evidence>
<accession>A0A2I1HZQ8</accession>
<evidence type="ECO:0000313" key="3">
    <source>
        <dbReference type="EMBL" id="PKY64349.1"/>
    </source>
</evidence>
<feature type="domain" description="HTH merR-type" evidence="2">
    <location>
        <begin position="43"/>
        <end position="104"/>
    </location>
</feature>
<dbReference type="InterPro" id="IPR047057">
    <property type="entry name" value="MerR_fam"/>
</dbReference>
<sequence>MLEERLEQALRLAIDPPGGLNTAALRDLIRDDENTQWDIATTAEYLGISAHTLRYYERAGLVKVGRDASGHRLYDAAAVRRMVFLTRMRVSGMSIAQLQHYISLVEQGAETVQERLDLMLEHRDILRQRIEDLQLSLAATEFKIAMYQKGSRP</sequence>
<dbReference type="PANTHER" id="PTHR30204:SF98">
    <property type="entry name" value="HTH-TYPE TRANSCRIPTIONAL REGULATOR ADHR"/>
    <property type="match status" value="1"/>
</dbReference>
<comment type="caution">
    <text evidence="3">The sequence shown here is derived from an EMBL/GenBank/DDBJ whole genome shotgun (WGS) entry which is preliminary data.</text>
</comment>
<dbReference type="Proteomes" id="UP000234198">
    <property type="component" value="Unassembled WGS sequence"/>
</dbReference>
<protein>
    <submittedName>
        <fullName evidence="3">MerR family transcriptional regulator</fullName>
    </submittedName>
</protein>
<dbReference type="InterPro" id="IPR000551">
    <property type="entry name" value="MerR-type_HTH_dom"/>
</dbReference>
<dbReference type="Pfam" id="PF13411">
    <property type="entry name" value="MerR_1"/>
    <property type="match status" value="1"/>
</dbReference>
<dbReference type="CDD" id="cd01109">
    <property type="entry name" value="HTH_YyaN"/>
    <property type="match status" value="1"/>
</dbReference>
<dbReference type="InterPro" id="IPR009061">
    <property type="entry name" value="DNA-bd_dom_put_sf"/>
</dbReference>
<dbReference type="AlphaFoldDB" id="A0A2I1HZQ8"/>
<dbReference type="PRINTS" id="PR00040">
    <property type="entry name" value="HTHMERR"/>
</dbReference>
<dbReference type="EMBL" id="PKKM01000007">
    <property type="protein sequence ID" value="PKY64349.1"/>
    <property type="molecule type" value="Genomic_DNA"/>
</dbReference>
<proteinExistence type="predicted"/>
<dbReference type="GO" id="GO:0003700">
    <property type="term" value="F:DNA-binding transcription factor activity"/>
    <property type="evidence" value="ECO:0007669"/>
    <property type="project" value="InterPro"/>
</dbReference>
<dbReference type="PANTHER" id="PTHR30204">
    <property type="entry name" value="REDOX-CYCLING DRUG-SENSING TRANSCRIPTIONAL ACTIVATOR SOXR"/>
    <property type="match status" value="1"/>
</dbReference>
<reference evidence="3 4" key="1">
    <citation type="submission" date="2017-12" db="EMBL/GenBank/DDBJ databases">
        <title>Phylogenetic diversity of female urinary microbiome.</title>
        <authorList>
            <person name="Thomas-White K."/>
            <person name="Wolfe A.J."/>
        </authorList>
    </citation>
    <scope>NUCLEOTIDE SEQUENCE [LARGE SCALE GENOMIC DNA]</scope>
    <source>
        <strain evidence="3 4">UMB0018</strain>
    </source>
</reference>
<organism evidence="3 4">
    <name type="scientific">Schaalia odontolytica</name>
    <dbReference type="NCBI Taxonomy" id="1660"/>
    <lineage>
        <taxon>Bacteria</taxon>
        <taxon>Bacillati</taxon>
        <taxon>Actinomycetota</taxon>
        <taxon>Actinomycetes</taxon>
        <taxon>Actinomycetales</taxon>
        <taxon>Actinomycetaceae</taxon>
        <taxon>Schaalia</taxon>
    </lineage>
</organism>
<dbReference type="RefSeq" id="WP_081493532.1">
    <property type="nucleotide sequence ID" value="NZ_PKKM01000007.1"/>
</dbReference>
<dbReference type="SUPFAM" id="SSF46955">
    <property type="entry name" value="Putative DNA-binding domain"/>
    <property type="match status" value="1"/>
</dbReference>
<evidence type="ECO:0000259" key="2">
    <source>
        <dbReference type="PROSITE" id="PS50937"/>
    </source>
</evidence>
<dbReference type="GO" id="GO:0003677">
    <property type="term" value="F:DNA binding"/>
    <property type="evidence" value="ECO:0007669"/>
    <property type="project" value="UniProtKB-KW"/>
</dbReference>
<dbReference type="SMART" id="SM00422">
    <property type="entry name" value="HTH_MERR"/>
    <property type="match status" value="1"/>
</dbReference>
<dbReference type="PROSITE" id="PS50937">
    <property type="entry name" value="HTH_MERR_2"/>
    <property type="match status" value="1"/>
</dbReference>